<accession>A0A428YSV8</accession>
<feature type="non-terminal residue" evidence="3">
    <location>
        <position position="1"/>
    </location>
</feature>
<evidence type="ECO:0000313" key="4">
    <source>
        <dbReference type="Proteomes" id="UP000287547"/>
    </source>
</evidence>
<dbReference type="Pfam" id="PF10354">
    <property type="entry name" value="BMT5-like"/>
    <property type="match status" value="1"/>
</dbReference>
<feature type="domain" description="25S rRNA (uridine-N(3))-methyltransferase BMT5-like" evidence="2">
    <location>
        <begin position="282"/>
        <end position="440"/>
    </location>
</feature>
<proteinExistence type="predicted"/>
<dbReference type="EMBL" id="QHKI01000060">
    <property type="protein sequence ID" value="RSM72387.1"/>
    <property type="molecule type" value="Genomic_DNA"/>
</dbReference>
<comment type="caution">
    <text evidence="3">The sequence shown here is derived from an EMBL/GenBank/DDBJ whole genome shotgun (WGS) entry which is preliminary data.</text>
</comment>
<reference evidence="3 4" key="1">
    <citation type="submission" date="2018-05" db="EMBL/GenBank/DDBJ databases">
        <title>Evolution of GPA BGCs.</title>
        <authorList>
            <person name="Waglechner N."/>
            <person name="Wright G.D."/>
        </authorList>
    </citation>
    <scope>NUCLEOTIDE SEQUENCE [LARGE SCALE GENOMIC DNA]</scope>
    <source>
        <strain evidence="3 4">A82846</strain>
    </source>
</reference>
<feature type="compositionally biased region" description="Basic and acidic residues" evidence="1">
    <location>
        <begin position="58"/>
        <end position="76"/>
    </location>
</feature>
<protein>
    <recommendedName>
        <fullName evidence="2">25S rRNA (uridine-N(3))-methyltransferase BMT5-like domain-containing protein</fullName>
    </recommendedName>
</protein>
<dbReference type="InterPro" id="IPR019446">
    <property type="entry name" value="BMT5-like"/>
</dbReference>
<feature type="region of interest" description="Disordered" evidence="1">
    <location>
        <begin position="36"/>
        <end position="86"/>
    </location>
</feature>
<dbReference type="GO" id="GO:0070475">
    <property type="term" value="P:rRNA base methylation"/>
    <property type="evidence" value="ECO:0007669"/>
    <property type="project" value="InterPro"/>
</dbReference>
<dbReference type="PANTHER" id="PTHR11538:SF26">
    <property type="entry name" value="FERREDOXIN-FOLD ANTICODON-BINDING DOMAIN-CONTAINING PROTEIN 1"/>
    <property type="match status" value="1"/>
</dbReference>
<organism evidence="3 4">
    <name type="scientific">Kibdelosporangium aridum</name>
    <dbReference type="NCBI Taxonomy" id="2030"/>
    <lineage>
        <taxon>Bacteria</taxon>
        <taxon>Bacillati</taxon>
        <taxon>Actinomycetota</taxon>
        <taxon>Actinomycetes</taxon>
        <taxon>Pseudonocardiales</taxon>
        <taxon>Pseudonocardiaceae</taxon>
        <taxon>Kibdelosporangium</taxon>
    </lineage>
</organism>
<feature type="region of interest" description="Disordered" evidence="1">
    <location>
        <begin position="187"/>
        <end position="209"/>
    </location>
</feature>
<evidence type="ECO:0000256" key="1">
    <source>
        <dbReference type="SAM" id="MobiDB-lite"/>
    </source>
</evidence>
<dbReference type="PANTHER" id="PTHR11538">
    <property type="entry name" value="PHENYLALANYL-TRNA SYNTHETASE"/>
    <property type="match status" value="1"/>
</dbReference>
<name>A0A428YSV8_KIBAR</name>
<dbReference type="GO" id="GO:0070042">
    <property type="term" value="F:rRNA (uridine-N3-)-methyltransferase activity"/>
    <property type="evidence" value="ECO:0007669"/>
    <property type="project" value="InterPro"/>
</dbReference>
<dbReference type="Proteomes" id="UP000287547">
    <property type="component" value="Unassembled WGS sequence"/>
</dbReference>
<dbReference type="GO" id="GO:0005737">
    <property type="term" value="C:cytoplasm"/>
    <property type="evidence" value="ECO:0007669"/>
    <property type="project" value="TreeGrafter"/>
</dbReference>
<gene>
    <name evidence="3" type="ORF">DMH04_42910</name>
</gene>
<dbReference type="AlphaFoldDB" id="A0A428YSV8"/>
<evidence type="ECO:0000259" key="2">
    <source>
        <dbReference type="Pfam" id="PF10354"/>
    </source>
</evidence>
<sequence length="463" mass="52432">PRTRDRDAPSPRRTRRAIRAVGNVLRKVGRKIANSRLGRSLRNSANKLRDKFRRHRDRARERQRQRQDDRRRANADRKRRQDKTREQSLALVVARIRPRLNSLLRRGIAEQAMRAVLLGMRTWYRLSGLTQSAAIRFTITARLNRSSSDVTRGYRERVVKRSAGAPGERIFAGYWMLFLDRVVEKDAPPADQEKKPADPKKNPRDDTDDRWARGIAAIRGFARATGQRGASTQELFAFLVGVRRTFRFRTISASRSGKGWLIHATMNPDNSGNLISITGRVLLVGEGNFTFSEAVVALGLNVPGNITATEAKTEEQSARSDPQVAARTQRLRAQGVTVEFGVEAQRLHETHRDRPKFDNIIWLFPHPGSRRAVAAFGENVLGAFFRSAKARLATNGRITVALIPKRYEKLYRIVERAEGAGLKLVSRVAFTQTDYPGYRFTTTAQGVQPPDVSTAMLYVFTHR</sequence>
<evidence type="ECO:0000313" key="3">
    <source>
        <dbReference type="EMBL" id="RSM72387.1"/>
    </source>
</evidence>